<name>A0AAF0K878_9CAUD</name>
<protein>
    <submittedName>
        <fullName evidence="1">Uncharacterized protein</fullName>
    </submittedName>
</protein>
<evidence type="ECO:0000313" key="2">
    <source>
        <dbReference type="Proteomes" id="UP001242841"/>
    </source>
</evidence>
<evidence type="ECO:0000313" key="1">
    <source>
        <dbReference type="EMBL" id="WGH21896.1"/>
    </source>
</evidence>
<accession>A0AAF0K878</accession>
<dbReference type="EMBL" id="OQ709222">
    <property type="protein sequence ID" value="WGH21896.1"/>
    <property type="molecule type" value="Genomic_DNA"/>
</dbReference>
<proteinExistence type="predicted"/>
<sequence>MSRLYFHSQAETVEVLGAERSHVAILSEAIGYGVLEAVLGKALLAELVGYRPGESTRHLQLLVRNTEDPLYMYGGMPITAWPLLLNTALAVGSDAVKFATRVNAQCELFAWVAAKDRDWLSDIIDDGVHQGVLRREMGWEVLVEMLARGTGPVVMSYSVMDSFPNHLNSTWESSPDIGIDEASEQFDALSTEDQWEYGMDWLYRQEERMLQLKPENWSKVRLGHSFTAFDLEKIVRAERKADD</sequence>
<keyword evidence="2" id="KW-1185">Reference proteome</keyword>
<reference evidence="1" key="1">
    <citation type="submission" date="2023-03" db="EMBL/GenBank/DDBJ databases">
        <authorList>
            <person name="Aguilar E."/>
            <person name="Antigua R."/>
            <person name="Antonino C."/>
            <person name="Bisram R."/>
            <person name="Chen J."/>
            <person name="Davilmar B."/>
            <person name="Del R.K."/>
            <person name="Germosen J."/>
            <person name="Hernandez J."/>
            <person name="Kelloggs L."/>
            <person name="Lema C."/>
            <person name="Li J."/>
            <person name="Melendez A."/>
            <person name="Mohammed I."/>
            <person name="Ryan A."/>
            <person name="Singh S."/>
            <person name="Tariq H."/>
            <person name="Golebiewska U.P."/>
            <person name="Russell D.A."/>
            <person name="Jacobs-Sera D."/>
            <person name="Hatfull G.F."/>
        </authorList>
    </citation>
    <scope>NUCLEOTIDE SEQUENCE</scope>
</reference>
<gene>
    <name evidence="1" type="primary">11</name>
    <name evidence="1" type="ORF">SEA_TROGGLEHUMPER_11</name>
</gene>
<dbReference type="Proteomes" id="UP001242841">
    <property type="component" value="Segment"/>
</dbReference>
<organism evidence="1 2">
    <name type="scientific">Rhodococcus phage Trogglehumper</name>
    <dbReference type="NCBI Taxonomy" id="3038381"/>
    <lineage>
        <taxon>Viruses</taxon>
        <taxon>Duplodnaviria</taxon>
        <taxon>Heunggongvirae</taxon>
        <taxon>Uroviricota</taxon>
        <taxon>Caudoviricetes</taxon>
        <taxon>Caudoviricetes incertae sedis</taxon>
        <taxon>Trogglehumpervirus</taxon>
        <taxon>Trogglehumpervirus trogglehumper</taxon>
    </lineage>
</organism>